<dbReference type="AlphaFoldDB" id="A0A4R5NJV4"/>
<feature type="transmembrane region" description="Helical" evidence="1">
    <location>
        <begin position="6"/>
        <end position="23"/>
    </location>
</feature>
<gene>
    <name evidence="2" type="ORF">C5L30_000120</name>
</gene>
<feature type="transmembrane region" description="Helical" evidence="1">
    <location>
        <begin position="59"/>
        <end position="76"/>
    </location>
</feature>
<proteinExistence type="predicted"/>
<dbReference type="Proteomes" id="UP000295257">
    <property type="component" value="Unassembled WGS sequence"/>
</dbReference>
<keyword evidence="1" id="KW-0812">Transmembrane</keyword>
<sequence length="88" mass="10292">MIVFLLLFIYFVTCEILVQKGFVPKFLKQLKAGKLILMSFLIIFLTAVVSFFFKPAVILVILSTIYLSINISEYYLKEFKKMERGKKI</sequence>
<dbReference type="EMBL" id="PUFN01000002">
    <property type="protein sequence ID" value="TDG74885.1"/>
    <property type="molecule type" value="Genomic_DNA"/>
</dbReference>
<keyword evidence="3" id="KW-1185">Reference proteome</keyword>
<name>A0A4R5NJV4_9LACO</name>
<evidence type="ECO:0000313" key="3">
    <source>
        <dbReference type="Proteomes" id="UP000295257"/>
    </source>
</evidence>
<accession>A0A4R5NJV4</accession>
<keyword evidence="1" id="KW-1133">Transmembrane helix</keyword>
<protein>
    <submittedName>
        <fullName evidence="2">Uncharacterized protein</fullName>
    </submittedName>
</protein>
<comment type="caution">
    <text evidence="2">The sequence shown here is derived from an EMBL/GenBank/DDBJ whole genome shotgun (WGS) entry which is preliminary data.</text>
</comment>
<feature type="transmembrane region" description="Helical" evidence="1">
    <location>
        <begin position="35"/>
        <end position="53"/>
    </location>
</feature>
<reference evidence="2 3" key="1">
    <citation type="journal article" date="2019" name="Appl. Microbiol. Biotechnol.">
        <title>Uncovering carbohydrate metabolism through a genotype-phenotype association study of 56 lactic acid bacteria genomes.</title>
        <authorList>
            <person name="Buron-Moles G."/>
            <person name="Chailyan A."/>
            <person name="Dolejs I."/>
            <person name="Forster J."/>
            <person name="Miks M.H."/>
        </authorList>
    </citation>
    <scope>NUCLEOTIDE SEQUENCE [LARGE SCALE GENOMIC DNA]</scope>
    <source>
        <strain evidence="2 3">ATCC 29644</strain>
    </source>
</reference>
<evidence type="ECO:0000256" key="1">
    <source>
        <dbReference type="SAM" id="Phobius"/>
    </source>
</evidence>
<evidence type="ECO:0000313" key="2">
    <source>
        <dbReference type="EMBL" id="TDG74885.1"/>
    </source>
</evidence>
<keyword evidence="1" id="KW-0472">Membrane</keyword>
<dbReference type="STRING" id="1612.ABB44_03435"/>
<organism evidence="2 3">
    <name type="scientific">Companilactobacillus farciminis</name>
    <dbReference type="NCBI Taxonomy" id="1612"/>
    <lineage>
        <taxon>Bacteria</taxon>
        <taxon>Bacillati</taxon>
        <taxon>Bacillota</taxon>
        <taxon>Bacilli</taxon>
        <taxon>Lactobacillales</taxon>
        <taxon>Lactobacillaceae</taxon>
        <taxon>Companilactobacillus</taxon>
    </lineage>
</organism>